<evidence type="ECO:0000256" key="9">
    <source>
        <dbReference type="ARBA" id="ARBA00023166"/>
    </source>
</evidence>
<evidence type="ECO:0000256" key="1">
    <source>
        <dbReference type="ARBA" id="ARBA00008831"/>
    </source>
</evidence>
<dbReference type="AlphaFoldDB" id="L1I8R9"/>
<feature type="domain" description="Diphosphomevalonate decarboxylase-like N-terminal" evidence="15">
    <location>
        <begin position="8"/>
        <end position="164"/>
    </location>
</feature>
<keyword evidence="8 12" id="KW-0443">Lipid metabolism</keyword>
<dbReference type="InterPro" id="IPR014721">
    <property type="entry name" value="Ribsml_uS5_D2-typ_fold_subgr"/>
</dbReference>
<dbReference type="Gene3D" id="3.30.230.10">
    <property type="match status" value="1"/>
</dbReference>
<dbReference type="HOGENOM" id="CLU_040369_4_4_1"/>
<dbReference type="STRING" id="905079.L1I8R9"/>
<keyword evidence="13" id="KW-0153">Cholesterol metabolism</keyword>
<dbReference type="InterPro" id="IPR005935">
    <property type="entry name" value="Mev_decarb"/>
</dbReference>
<dbReference type="Pfam" id="PF22700">
    <property type="entry name" value="MVD-like_N"/>
    <property type="match status" value="1"/>
</dbReference>
<evidence type="ECO:0000256" key="5">
    <source>
        <dbReference type="ARBA" id="ARBA00022840"/>
    </source>
</evidence>
<dbReference type="FunFam" id="3.30.70.890:FF:000005">
    <property type="entry name" value="Diphosphomevalonate decarboxylase"/>
    <property type="match status" value="1"/>
</dbReference>
<dbReference type="InterPro" id="IPR029765">
    <property type="entry name" value="Mev_diP_decarb"/>
</dbReference>
<evidence type="ECO:0000313" key="16">
    <source>
        <dbReference type="EMBL" id="EKX32269.1"/>
    </source>
</evidence>
<comment type="function">
    <text evidence="13">Catalyzes the ATP dependent decarboxylation of (R)-5-diphosphomevalonate to form isopentenyl diphosphate (IPP). Functions in the mevalonate (MVA) pathway leading to isopentenyl diphosphate (IPP), a key precursor for the biosynthesis of isoprenoids and sterol synthesis.</text>
</comment>
<evidence type="ECO:0000256" key="3">
    <source>
        <dbReference type="ARBA" id="ARBA00022516"/>
    </source>
</evidence>
<dbReference type="GO" id="GO:0005829">
    <property type="term" value="C:cytosol"/>
    <property type="evidence" value="ECO:0007669"/>
    <property type="project" value="InterPro"/>
</dbReference>
<dbReference type="GeneID" id="17288995"/>
<comment type="catalytic activity">
    <reaction evidence="12 13">
        <text>(R)-5-diphosphomevalonate + ATP = isopentenyl diphosphate + ADP + phosphate + CO2</text>
        <dbReference type="Rhea" id="RHEA:23732"/>
        <dbReference type="ChEBI" id="CHEBI:16526"/>
        <dbReference type="ChEBI" id="CHEBI:30616"/>
        <dbReference type="ChEBI" id="CHEBI:43474"/>
        <dbReference type="ChEBI" id="CHEBI:57557"/>
        <dbReference type="ChEBI" id="CHEBI:128769"/>
        <dbReference type="ChEBI" id="CHEBI:456216"/>
        <dbReference type="EC" id="4.1.1.33"/>
    </reaction>
</comment>
<dbReference type="PaxDb" id="55529-EKX32269"/>
<dbReference type="Pfam" id="PF18376">
    <property type="entry name" value="MDD_C"/>
    <property type="match status" value="1"/>
</dbReference>
<dbReference type="KEGG" id="gtt:GUITHDRAFT_158994"/>
<dbReference type="SUPFAM" id="SSF54211">
    <property type="entry name" value="Ribosomal protein S5 domain 2-like"/>
    <property type="match status" value="1"/>
</dbReference>
<evidence type="ECO:0000256" key="8">
    <source>
        <dbReference type="ARBA" id="ARBA00023098"/>
    </source>
</evidence>
<reference evidence="16 18" key="1">
    <citation type="journal article" date="2012" name="Nature">
        <title>Algal genomes reveal evolutionary mosaicism and the fate of nucleomorphs.</title>
        <authorList>
            <consortium name="DOE Joint Genome Institute"/>
            <person name="Curtis B.A."/>
            <person name="Tanifuji G."/>
            <person name="Burki F."/>
            <person name="Gruber A."/>
            <person name="Irimia M."/>
            <person name="Maruyama S."/>
            <person name="Arias M.C."/>
            <person name="Ball S.G."/>
            <person name="Gile G.H."/>
            <person name="Hirakawa Y."/>
            <person name="Hopkins J.F."/>
            <person name="Kuo A."/>
            <person name="Rensing S.A."/>
            <person name="Schmutz J."/>
            <person name="Symeonidi A."/>
            <person name="Elias M."/>
            <person name="Eveleigh R.J."/>
            <person name="Herman E.K."/>
            <person name="Klute M.J."/>
            <person name="Nakayama T."/>
            <person name="Obornik M."/>
            <person name="Reyes-Prieto A."/>
            <person name="Armbrust E.V."/>
            <person name="Aves S.J."/>
            <person name="Beiko R.G."/>
            <person name="Coutinho P."/>
            <person name="Dacks J.B."/>
            <person name="Durnford D.G."/>
            <person name="Fast N.M."/>
            <person name="Green B.R."/>
            <person name="Grisdale C.J."/>
            <person name="Hempel F."/>
            <person name="Henrissat B."/>
            <person name="Hoppner M.P."/>
            <person name="Ishida K."/>
            <person name="Kim E."/>
            <person name="Koreny L."/>
            <person name="Kroth P.G."/>
            <person name="Liu Y."/>
            <person name="Malik S.B."/>
            <person name="Maier U.G."/>
            <person name="McRose D."/>
            <person name="Mock T."/>
            <person name="Neilson J.A."/>
            <person name="Onodera N.T."/>
            <person name="Poole A.M."/>
            <person name="Pritham E.J."/>
            <person name="Richards T.A."/>
            <person name="Rocap G."/>
            <person name="Roy S.W."/>
            <person name="Sarai C."/>
            <person name="Schaack S."/>
            <person name="Shirato S."/>
            <person name="Slamovits C.H."/>
            <person name="Spencer D.F."/>
            <person name="Suzuki S."/>
            <person name="Worden A.Z."/>
            <person name="Zauner S."/>
            <person name="Barry K."/>
            <person name="Bell C."/>
            <person name="Bharti A.K."/>
            <person name="Crow J.A."/>
            <person name="Grimwood J."/>
            <person name="Kramer R."/>
            <person name="Lindquist E."/>
            <person name="Lucas S."/>
            <person name="Salamov A."/>
            <person name="McFadden G.I."/>
            <person name="Lane C.E."/>
            <person name="Keeling P.J."/>
            <person name="Gray M.W."/>
            <person name="Grigoriev I.V."/>
            <person name="Archibald J.M."/>
        </authorList>
    </citation>
    <scope>NUCLEOTIDE SEQUENCE</scope>
    <source>
        <strain evidence="16 18">CCMP2712</strain>
    </source>
</reference>
<dbReference type="UniPathway" id="UPA00063"/>
<dbReference type="InterPro" id="IPR036554">
    <property type="entry name" value="GHMP_kinase_C_sf"/>
</dbReference>
<dbReference type="SUPFAM" id="SSF55060">
    <property type="entry name" value="GHMP Kinase, C-terminal domain"/>
    <property type="match status" value="1"/>
</dbReference>
<dbReference type="InterPro" id="IPR020568">
    <property type="entry name" value="Ribosomal_Su5_D2-typ_SF"/>
</dbReference>
<evidence type="ECO:0000256" key="7">
    <source>
        <dbReference type="ARBA" id="ARBA00023011"/>
    </source>
</evidence>
<sequence>MAREGRGSNIAVIKYWGKRDKKKILPINSSLSVTLSPFDMGTCTSAAYNPSWKGVKLWLNGKEEDANTERIQNCLREIQARSGESDMKEGIRIVSTNNFPTAAGLASSASGYACLVAALGGLFKVEGDLSVIARQGSGSACRSMYGGFVKWEMGKEEDGSDSIAVQVAPETHWPSLHALILVVSDEKKKVSSTGGMEESVRTSKLLAHRAQAVVPDRMVRMEQAIKDKDFAAFGKLTMEDSNQFHATCLDTWPPIFYLNDTSRAIIQFVHAFNEEMGQICAAYTFDAGPNAVLFVEEANLVKLAHRVSAAFPPSKDKTLEDHLADDELRNKVQEVGGWEADQDMGGRVKYIIHTKVGCGPSALTEDESLIDLSSGLPK</sequence>
<dbReference type="OMA" id="LTLHAMM"/>
<reference evidence="18" key="2">
    <citation type="submission" date="2012-11" db="EMBL/GenBank/DDBJ databases">
        <authorList>
            <person name="Kuo A."/>
            <person name="Curtis B.A."/>
            <person name="Tanifuji G."/>
            <person name="Burki F."/>
            <person name="Gruber A."/>
            <person name="Irimia M."/>
            <person name="Maruyama S."/>
            <person name="Arias M.C."/>
            <person name="Ball S.G."/>
            <person name="Gile G.H."/>
            <person name="Hirakawa Y."/>
            <person name="Hopkins J.F."/>
            <person name="Rensing S.A."/>
            <person name="Schmutz J."/>
            <person name="Symeonidi A."/>
            <person name="Elias M."/>
            <person name="Eveleigh R.J."/>
            <person name="Herman E.K."/>
            <person name="Klute M.J."/>
            <person name="Nakayama T."/>
            <person name="Obornik M."/>
            <person name="Reyes-Prieto A."/>
            <person name="Armbrust E.V."/>
            <person name="Aves S.J."/>
            <person name="Beiko R.G."/>
            <person name="Coutinho P."/>
            <person name="Dacks J.B."/>
            <person name="Durnford D.G."/>
            <person name="Fast N.M."/>
            <person name="Green B.R."/>
            <person name="Grisdale C."/>
            <person name="Hempe F."/>
            <person name="Henrissat B."/>
            <person name="Hoppner M.P."/>
            <person name="Ishida K.-I."/>
            <person name="Kim E."/>
            <person name="Koreny L."/>
            <person name="Kroth P.G."/>
            <person name="Liu Y."/>
            <person name="Malik S.-B."/>
            <person name="Maier U.G."/>
            <person name="McRose D."/>
            <person name="Mock T."/>
            <person name="Neilson J.A."/>
            <person name="Onodera N.T."/>
            <person name="Poole A.M."/>
            <person name="Pritham E.J."/>
            <person name="Richards T.A."/>
            <person name="Rocap G."/>
            <person name="Roy S.W."/>
            <person name="Sarai C."/>
            <person name="Schaack S."/>
            <person name="Shirato S."/>
            <person name="Slamovits C.H."/>
            <person name="Spencer D.F."/>
            <person name="Suzuki S."/>
            <person name="Worden A.Z."/>
            <person name="Zauner S."/>
            <person name="Barry K."/>
            <person name="Bell C."/>
            <person name="Bharti A.K."/>
            <person name="Crow J.A."/>
            <person name="Grimwood J."/>
            <person name="Kramer R."/>
            <person name="Lindquist E."/>
            <person name="Lucas S."/>
            <person name="Salamov A."/>
            <person name="McFadden G.I."/>
            <person name="Lane C.E."/>
            <person name="Keeling P.J."/>
            <person name="Gray M.W."/>
            <person name="Grigoriev I.V."/>
            <person name="Archibald J.M."/>
        </authorList>
    </citation>
    <scope>NUCLEOTIDE SEQUENCE</scope>
    <source>
        <strain evidence="18">CCMP2712</strain>
    </source>
</reference>
<keyword evidence="13" id="KW-0152">Cholesterol biosynthesis</keyword>
<keyword evidence="5 12" id="KW-0067">ATP-binding</keyword>
<gene>
    <name evidence="16" type="ORF">GUITHDRAFT_158994</name>
</gene>
<keyword evidence="6 13" id="KW-0752">Steroid biosynthesis</keyword>
<dbReference type="EnsemblProtists" id="EKX32269">
    <property type="protein sequence ID" value="EKX32269"/>
    <property type="gene ID" value="GUITHDRAFT_158994"/>
</dbReference>
<evidence type="ECO:0000256" key="4">
    <source>
        <dbReference type="ARBA" id="ARBA00022741"/>
    </source>
</evidence>
<dbReference type="FunFam" id="3.30.230.10:FF:000018">
    <property type="entry name" value="Diphosphomevalonate decarboxylase"/>
    <property type="match status" value="1"/>
</dbReference>
<organism evidence="16">
    <name type="scientific">Guillardia theta (strain CCMP2712)</name>
    <name type="common">Cryptophyte</name>
    <dbReference type="NCBI Taxonomy" id="905079"/>
    <lineage>
        <taxon>Eukaryota</taxon>
        <taxon>Cryptophyceae</taxon>
        <taxon>Pyrenomonadales</taxon>
        <taxon>Geminigeraceae</taxon>
        <taxon>Guillardia</taxon>
    </lineage>
</organism>
<evidence type="ECO:0000259" key="14">
    <source>
        <dbReference type="Pfam" id="PF18376"/>
    </source>
</evidence>
<keyword evidence="11 12" id="KW-0456">Lyase</keyword>
<dbReference type="PANTHER" id="PTHR10977">
    <property type="entry name" value="DIPHOSPHOMEVALONATE DECARBOXYLASE"/>
    <property type="match status" value="1"/>
</dbReference>
<reference evidence="17" key="3">
    <citation type="submission" date="2015-06" db="UniProtKB">
        <authorList>
            <consortium name="EnsemblProtists"/>
        </authorList>
    </citation>
    <scope>IDENTIFICATION</scope>
</reference>
<dbReference type="eggNOG" id="KOG2833">
    <property type="taxonomic scope" value="Eukaryota"/>
</dbReference>
<dbReference type="GO" id="GO:0004163">
    <property type="term" value="F:diphosphomevalonate decarboxylase activity"/>
    <property type="evidence" value="ECO:0007669"/>
    <property type="project" value="UniProtKB-UniRule"/>
</dbReference>
<comment type="similarity">
    <text evidence="1 12 13">Belongs to the diphosphomevalonate decarboxylase family.</text>
</comment>
<comment type="pathway">
    <text evidence="13">Steroid biosynthesis; cholesterol biosynthesis.</text>
</comment>
<keyword evidence="4 12" id="KW-0547">Nucleotide-binding</keyword>
<evidence type="ECO:0000256" key="12">
    <source>
        <dbReference type="PIRNR" id="PIRNR015950"/>
    </source>
</evidence>
<keyword evidence="10 13" id="KW-0753">Steroid metabolism</keyword>
<accession>L1I8R9</accession>
<dbReference type="GO" id="GO:0019287">
    <property type="term" value="P:isopentenyl diphosphate biosynthetic process, mevalonate pathway"/>
    <property type="evidence" value="ECO:0007669"/>
    <property type="project" value="UniProtKB-UniRule"/>
</dbReference>
<keyword evidence="7 13" id="KW-0756">Sterol biosynthesis</keyword>
<keyword evidence="9 13" id="KW-1207">Sterol metabolism</keyword>
<proteinExistence type="inferred from homology"/>
<dbReference type="Gene3D" id="3.30.70.890">
    <property type="entry name" value="GHMP kinase, C-terminal domain"/>
    <property type="match status" value="1"/>
</dbReference>
<keyword evidence="3 13" id="KW-0444">Lipid biosynthesis</keyword>
<dbReference type="RefSeq" id="XP_005819249.1">
    <property type="nucleotide sequence ID" value="XM_005819192.1"/>
</dbReference>
<evidence type="ECO:0000256" key="2">
    <source>
        <dbReference type="ARBA" id="ARBA00012296"/>
    </source>
</evidence>
<feature type="domain" description="Mvd1 C-terminal" evidence="14">
    <location>
        <begin position="178"/>
        <end position="362"/>
    </location>
</feature>
<dbReference type="GO" id="GO:0006695">
    <property type="term" value="P:cholesterol biosynthetic process"/>
    <property type="evidence" value="ECO:0007669"/>
    <property type="project" value="UniProtKB-UniPathway"/>
</dbReference>
<evidence type="ECO:0000313" key="18">
    <source>
        <dbReference type="Proteomes" id="UP000011087"/>
    </source>
</evidence>
<evidence type="ECO:0000256" key="10">
    <source>
        <dbReference type="ARBA" id="ARBA00023221"/>
    </source>
</evidence>
<evidence type="ECO:0000256" key="13">
    <source>
        <dbReference type="RuleBase" id="RU363086"/>
    </source>
</evidence>
<dbReference type="OrthoDB" id="10253702at2759"/>
<dbReference type="EMBL" id="JH993201">
    <property type="protein sequence ID" value="EKX32269.1"/>
    <property type="molecule type" value="Genomic_DNA"/>
</dbReference>
<dbReference type="InterPro" id="IPR041431">
    <property type="entry name" value="Mvd1_C"/>
</dbReference>
<dbReference type="NCBIfam" id="TIGR01240">
    <property type="entry name" value="mevDPdecarb"/>
    <property type="match status" value="1"/>
</dbReference>
<protein>
    <recommendedName>
        <fullName evidence="2 12">Diphosphomevalonate decarboxylase</fullName>
        <ecNumber evidence="2 12">4.1.1.33</ecNumber>
    </recommendedName>
</protein>
<evidence type="ECO:0000313" key="17">
    <source>
        <dbReference type="EnsemblProtists" id="EKX32269"/>
    </source>
</evidence>
<evidence type="ECO:0000256" key="11">
    <source>
        <dbReference type="ARBA" id="ARBA00023239"/>
    </source>
</evidence>
<dbReference type="Proteomes" id="UP000011087">
    <property type="component" value="Unassembled WGS sequence"/>
</dbReference>
<dbReference type="InterPro" id="IPR053859">
    <property type="entry name" value="MVD-like_N"/>
</dbReference>
<name>L1I8R9_GUITC</name>
<dbReference type="PANTHER" id="PTHR10977:SF3">
    <property type="entry name" value="DIPHOSPHOMEVALONATE DECARBOXYLASE"/>
    <property type="match status" value="1"/>
</dbReference>
<evidence type="ECO:0000259" key="15">
    <source>
        <dbReference type="Pfam" id="PF22700"/>
    </source>
</evidence>
<evidence type="ECO:0000256" key="6">
    <source>
        <dbReference type="ARBA" id="ARBA00022955"/>
    </source>
</evidence>
<dbReference type="GO" id="GO:0005524">
    <property type="term" value="F:ATP binding"/>
    <property type="evidence" value="ECO:0007669"/>
    <property type="project" value="UniProtKB-UniRule"/>
</dbReference>
<dbReference type="EC" id="4.1.1.33" evidence="2 12"/>
<dbReference type="PIRSF" id="PIRSF015950">
    <property type="entry name" value="Mev_P_decrbx"/>
    <property type="match status" value="1"/>
</dbReference>
<keyword evidence="18" id="KW-1185">Reference proteome</keyword>